<accession>A0A291LA21</accession>
<reference evidence="1 2" key="1">
    <citation type="submission" date="2017-08" db="EMBL/GenBank/DDBJ databases">
        <title>Complete genome sequence of a novel bacteriophage infecting Bordetella bronchiseptica.</title>
        <authorList>
            <person name="Chen Y."/>
            <person name="Song J."/>
            <person name="Wu B."/>
        </authorList>
    </citation>
    <scope>NUCLEOTIDE SEQUENCE [LARGE SCALE GENOMIC DNA]</scope>
</reference>
<dbReference type="KEGG" id="vg:54982879"/>
<evidence type="ECO:0000313" key="1">
    <source>
        <dbReference type="EMBL" id="ATI15623.1"/>
    </source>
</evidence>
<dbReference type="EMBL" id="MF663786">
    <property type="protein sequence ID" value="ATI15623.1"/>
    <property type="molecule type" value="Genomic_DNA"/>
</dbReference>
<keyword evidence="2" id="KW-1185">Reference proteome</keyword>
<dbReference type="RefSeq" id="YP_009792671.1">
    <property type="nucleotide sequence ID" value="NC_047861.1"/>
</dbReference>
<dbReference type="Proteomes" id="UP000228765">
    <property type="component" value="Segment"/>
</dbReference>
<dbReference type="Pfam" id="PF23980">
    <property type="entry name" value="Phage_tail_tube_init"/>
    <property type="match status" value="1"/>
</dbReference>
<dbReference type="GeneID" id="54982879"/>
<proteinExistence type="predicted"/>
<organism evidence="1 2">
    <name type="scientific">Bordetella phage vB_BbrM_PHB04</name>
    <dbReference type="NCBI Taxonomy" id="2029657"/>
    <lineage>
        <taxon>Viruses</taxon>
        <taxon>Duplodnaviria</taxon>
        <taxon>Heunggongvirae</taxon>
        <taxon>Uroviricota</taxon>
        <taxon>Caudoviricetes</taxon>
        <taxon>Phabquatrovirus</taxon>
        <taxon>Phabquatrovirus PHB04</taxon>
    </lineage>
</organism>
<evidence type="ECO:0000313" key="2">
    <source>
        <dbReference type="Proteomes" id="UP000228765"/>
    </source>
</evidence>
<protein>
    <submittedName>
        <fullName evidence="1">Uncharacterized protein</fullName>
    </submittedName>
</protein>
<name>A0A291LA21_9CAUD</name>
<dbReference type="InterPro" id="IPR056958">
    <property type="entry name" value="Phage_tail_tube_init_put"/>
</dbReference>
<sequence length="385" mass="40722">MFTSAPSSQKADARPISFLLDDQATGGAPASVDLVIRPEDLTRNDPSRLNVQQTLGGAWADNFGPGVPTIQISGHTGWRPTFGSGDGAARFQQLYDQVYVQWHERRAAAVQAGMDPDRVKLVFADALDNFTVVVAPMSFTLRRSRSRPLLSQYQINMTVLGDDVGAGGLFGALGGLLNADVLEAAGLDSLTASINEITSAINNVHQWVDRTIVAPVRTFMQQTARLYGAVRGAISAADGIAGSLISVARMTAQAGINIFRTAAAIANIPSQVRARLMQVAGAYTNIFCVLRNALNQQIYYEDYSPLFGASNCSSTSGGRPISVLAGQNPFYSVVPTSGPLPVTLTESAQSSLRTLAANDPVLARMSPVALYSAVRSVADGMAVAV</sequence>